<evidence type="ECO:0000313" key="10">
    <source>
        <dbReference type="EMBL" id="KAK3054079.1"/>
    </source>
</evidence>
<keyword evidence="4" id="KW-0479">Metal-binding</keyword>
<comment type="cofactor">
    <cofactor evidence="1">
        <name>Mg(2+)</name>
        <dbReference type="ChEBI" id="CHEBI:18420"/>
    </cofactor>
</comment>
<comment type="similarity">
    <text evidence="2">Belongs to the TRAFAC class TrmE-Era-EngA-EngB-Septin-like GTPase superfamily. EngB GTPase family.</text>
</comment>
<dbReference type="EMBL" id="JAWDJX010000013">
    <property type="protein sequence ID" value="KAK3054079.1"/>
    <property type="molecule type" value="Genomic_DNA"/>
</dbReference>
<feature type="domain" description="EngB-type G" evidence="9">
    <location>
        <begin position="109"/>
        <end position="334"/>
    </location>
</feature>
<evidence type="ECO:0000256" key="6">
    <source>
        <dbReference type="ARBA" id="ARBA00022842"/>
    </source>
</evidence>
<feature type="region of interest" description="Disordered" evidence="8">
    <location>
        <begin position="32"/>
        <end position="66"/>
    </location>
</feature>
<dbReference type="Proteomes" id="UP001271007">
    <property type="component" value="Unassembled WGS sequence"/>
</dbReference>
<keyword evidence="11" id="KW-1185">Reference proteome</keyword>
<dbReference type="PANTHER" id="PTHR46498:SF1">
    <property type="entry name" value="GTP-BINDING PROTEIN 8"/>
    <property type="match status" value="1"/>
</dbReference>
<dbReference type="HAMAP" id="MF_00321">
    <property type="entry name" value="GTPase_EngB"/>
    <property type="match status" value="1"/>
</dbReference>
<proteinExistence type="inferred from homology"/>
<organism evidence="10 11">
    <name type="scientific">Extremus antarcticus</name>
    <dbReference type="NCBI Taxonomy" id="702011"/>
    <lineage>
        <taxon>Eukaryota</taxon>
        <taxon>Fungi</taxon>
        <taxon>Dikarya</taxon>
        <taxon>Ascomycota</taxon>
        <taxon>Pezizomycotina</taxon>
        <taxon>Dothideomycetes</taxon>
        <taxon>Dothideomycetidae</taxon>
        <taxon>Mycosphaerellales</taxon>
        <taxon>Extremaceae</taxon>
        <taxon>Extremus</taxon>
    </lineage>
</organism>
<sequence length="358" mass="39231">MDLLRLPPPLRRTLLSSPHLIRLLTTQSRPTAPPLLPISLKNSQPTSFPPSTAKNSRPNLTLSSSALNPYTLSPPPNPTQLKYASTFFHSSPPHLLYSAAHFRTLPPLANPEIAFLGRSNVGKSSLLNALFGRPNIKDAHVSKRPGRTRTMNGFGVLGPGQQLGAASSTGERGKEALWKRFPVRGGLVVVDMPGYGAGSREIWGQEVLKFLEKRRQLRRTFVLVDAEHGLKKSDLEILVHLKRAGVPCQVVLSKVDKLLWAGPRAPGAQRLQNRMGMVEELRRKIGRVVDEDAGDGRKGLLGDVLCCSAEKGLGGGRKLGVDEVRWEVLKACGMDCDEGGQRRQYSLEDLNILEDEAE</sequence>
<evidence type="ECO:0000256" key="3">
    <source>
        <dbReference type="ARBA" id="ARBA00015370"/>
    </source>
</evidence>
<dbReference type="InterPro" id="IPR052279">
    <property type="entry name" value="EngB_GTPase"/>
</dbReference>
<evidence type="ECO:0000313" key="11">
    <source>
        <dbReference type="Proteomes" id="UP001271007"/>
    </source>
</evidence>
<dbReference type="InterPro" id="IPR030393">
    <property type="entry name" value="G_ENGB_dom"/>
</dbReference>
<dbReference type="GO" id="GO:0046872">
    <property type="term" value="F:metal ion binding"/>
    <property type="evidence" value="ECO:0007669"/>
    <property type="project" value="UniProtKB-KW"/>
</dbReference>
<dbReference type="SUPFAM" id="SSF52540">
    <property type="entry name" value="P-loop containing nucleoside triphosphate hydrolases"/>
    <property type="match status" value="1"/>
</dbReference>
<evidence type="ECO:0000256" key="1">
    <source>
        <dbReference type="ARBA" id="ARBA00001946"/>
    </source>
</evidence>
<dbReference type="Gene3D" id="3.40.50.300">
    <property type="entry name" value="P-loop containing nucleotide triphosphate hydrolases"/>
    <property type="match status" value="1"/>
</dbReference>
<evidence type="ECO:0000256" key="4">
    <source>
        <dbReference type="ARBA" id="ARBA00022723"/>
    </source>
</evidence>
<dbReference type="GO" id="GO:0005739">
    <property type="term" value="C:mitochondrion"/>
    <property type="evidence" value="ECO:0007669"/>
    <property type="project" value="TreeGrafter"/>
</dbReference>
<dbReference type="GO" id="GO:0005525">
    <property type="term" value="F:GTP binding"/>
    <property type="evidence" value="ECO:0007669"/>
    <property type="project" value="UniProtKB-KW"/>
</dbReference>
<name>A0AAJ0DQ19_9PEZI</name>
<dbReference type="InterPro" id="IPR006073">
    <property type="entry name" value="GTP-bd"/>
</dbReference>
<gene>
    <name evidence="10" type="ORF">LTR09_004857</name>
</gene>
<dbReference type="PROSITE" id="PS51706">
    <property type="entry name" value="G_ENGB"/>
    <property type="match status" value="1"/>
</dbReference>
<evidence type="ECO:0000256" key="2">
    <source>
        <dbReference type="ARBA" id="ARBA00009638"/>
    </source>
</evidence>
<evidence type="ECO:0000256" key="5">
    <source>
        <dbReference type="ARBA" id="ARBA00022741"/>
    </source>
</evidence>
<dbReference type="InterPro" id="IPR019987">
    <property type="entry name" value="GTP-bd_ribosome_bio_YsxC"/>
</dbReference>
<keyword evidence="6" id="KW-0460">Magnesium</keyword>
<evidence type="ECO:0000256" key="8">
    <source>
        <dbReference type="SAM" id="MobiDB-lite"/>
    </source>
</evidence>
<accession>A0AAJ0DQ19</accession>
<dbReference type="CDD" id="cd01876">
    <property type="entry name" value="YihA_EngB"/>
    <property type="match status" value="1"/>
</dbReference>
<keyword evidence="5" id="KW-0547">Nucleotide-binding</keyword>
<evidence type="ECO:0000256" key="7">
    <source>
        <dbReference type="ARBA" id="ARBA00023134"/>
    </source>
</evidence>
<feature type="compositionally biased region" description="Polar residues" evidence="8">
    <location>
        <begin position="40"/>
        <end position="66"/>
    </location>
</feature>
<evidence type="ECO:0000259" key="9">
    <source>
        <dbReference type="PROSITE" id="PS51706"/>
    </source>
</evidence>
<comment type="caution">
    <text evidence="10">The sequence shown here is derived from an EMBL/GenBank/DDBJ whole genome shotgun (WGS) entry which is preliminary data.</text>
</comment>
<dbReference type="AlphaFoldDB" id="A0AAJ0DQ19"/>
<keyword evidence="7" id="KW-0342">GTP-binding</keyword>
<dbReference type="InterPro" id="IPR027417">
    <property type="entry name" value="P-loop_NTPase"/>
</dbReference>
<dbReference type="Pfam" id="PF01926">
    <property type="entry name" value="MMR_HSR1"/>
    <property type="match status" value="1"/>
</dbReference>
<dbReference type="PANTHER" id="PTHR46498">
    <property type="entry name" value="GTP-BINDING PROTEIN 8"/>
    <property type="match status" value="1"/>
</dbReference>
<protein>
    <recommendedName>
        <fullName evidence="3">GTP-binding protein 8</fullName>
    </recommendedName>
</protein>
<reference evidence="10" key="1">
    <citation type="submission" date="2023-04" db="EMBL/GenBank/DDBJ databases">
        <title>Black Yeasts Isolated from many extreme environments.</title>
        <authorList>
            <person name="Coleine C."/>
            <person name="Stajich J.E."/>
            <person name="Selbmann L."/>
        </authorList>
    </citation>
    <scope>NUCLEOTIDE SEQUENCE</scope>
    <source>
        <strain evidence="10">CCFEE 5312</strain>
    </source>
</reference>